<gene>
    <name evidence="1" type="ORF">DYI25_18225</name>
</gene>
<accession>A0A944GXU0</accession>
<dbReference type="Proteomes" id="UP000761411">
    <property type="component" value="Unassembled WGS sequence"/>
</dbReference>
<evidence type="ECO:0000313" key="2">
    <source>
        <dbReference type="Proteomes" id="UP000761411"/>
    </source>
</evidence>
<sequence length="93" mass="11027">MKRKTQDEIQRWLNEPDQTTTRTYEVYDEINGRYFVYAHSRKFSEVDVEQKGDAIKVMFRNEKVDGSGKDAFVKIKFNPDIIKNFVLDSEEAE</sequence>
<proteinExistence type="predicted"/>
<name>A0A944GXU0_9BACI</name>
<dbReference type="RefSeq" id="WP_213371614.1">
    <property type="nucleotide sequence ID" value="NZ_QTKX01000003.1"/>
</dbReference>
<organism evidence="1 2">
    <name type="scientific">Mesobacillus boroniphilus</name>
    <dbReference type="NCBI Taxonomy" id="308892"/>
    <lineage>
        <taxon>Bacteria</taxon>
        <taxon>Bacillati</taxon>
        <taxon>Bacillota</taxon>
        <taxon>Bacilli</taxon>
        <taxon>Bacillales</taxon>
        <taxon>Bacillaceae</taxon>
        <taxon>Mesobacillus</taxon>
    </lineage>
</organism>
<evidence type="ECO:0000313" key="1">
    <source>
        <dbReference type="EMBL" id="MBS8266363.1"/>
    </source>
</evidence>
<keyword evidence="2" id="KW-1185">Reference proteome</keyword>
<dbReference type="AlphaFoldDB" id="A0A944GXU0"/>
<comment type="caution">
    <text evidence="1">The sequence shown here is derived from an EMBL/GenBank/DDBJ whole genome shotgun (WGS) entry which is preliminary data.</text>
</comment>
<dbReference type="EMBL" id="QTKX01000003">
    <property type="protein sequence ID" value="MBS8266363.1"/>
    <property type="molecule type" value="Genomic_DNA"/>
</dbReference>
<protein>
    <submittedName>
        <fullName evidence="1">Uncharacterized protein</fullName>
    </submittedName>
</protein>
<reference evidence="1 2" key="1">
    <citation type="journal article" date="2021" name="Microorganisms">
        <title>Bacterial Dimethylsulfoniopropionate Biosynthesis in the East China Sea.</title>
        <authorList>
            <person name="Liu J."/>
            <person name="Zhang Y."/>
            <person name="Liu J."/>
            <person name="Zhong H."/>
            <person name="Williams B.T."/>
            <person name="Zheng Y."/>
            <person name="Curson A.R.J."/>
            <person name="Sun C."/>
            <person name="Sun H."/>
            <person name="Song D."/>
            <person name="Wagner Mackenzie B."/>
            <person name="Bermejo Martinez A."/>
            <person name="Todd J.D."/>
            <person name="Zhang X.H."/>
        </authorList>
    </citation>
    <scope>NUCLEOTIDE SEQUENCE [LARGE SCALE GENOMIC DNA]</scope>
    <source>
        <strain evidence="1 2">ESS08</strain>
    </source>
</reference>